<evidence type="ECO:0000256" key="8">
    <source>
        <dbReference type="ARBA" id="ARBA00022741"/>
    </source>
</evidence>
<dbReference type="GO" id="GO:0005524">
    <property type="term" value="F:ATP binding"/>
    <property type="evidence" value="ECO:0007669"/>
    <property type="project" value="UniProtKB-UniRule"/>
</dbReference>
<dbReference type="GO" id="GO:0004712">
    <property type="term" value="F:protein serine/threonine/tyrosine kinase activity"/>
    <property type="evidence" value="ECO:0007669"/>
    <property type="project" value="UniProtKB-UniRule"/>
</dbReference>
<dbReference type="AlphaFoldDB" id="A0A7R6R0V5"/>
<comment type="cofactor">
    <cofactor evidence="2 14">
        <name>Mg(2+)</name>
        <dbReference type="ChEBI" id="CHEBI:18420"/>
    </cofactor>
</comment>
<evidence type="ECO:0000256" key="5">
    <source>
        <dbReference type="ARBA" id="ARBA00022527"/>
    </source>
</evidence>
<dbReference type="InterPro" id="IPR028979">
    <property type="entry name" value="Ser_kin/Pase_Hpr-like_N_sf"/>
</dbReference>
<dbReference type="SUPFAM" id="SSF53795">
    <property type="entry name" value="PEP carboxykinase-like"/>
    <property type="match status" value="1"/>
</dbReference>
<sequence length="339" mass="37276">MKELSVAQLFEAYKDRLALSWVGSIGCNRSIRLVETDAYGSDIVGHLNIIHPDRLQVVGSAEQKWALRTRAQRRQSVFEDLCQAAPPAIIVADNLPVLDELREACEKTGTPLFSSTLSCSVVIDQLRHYLARKLGTNTNLHGVFMDVLGMGVMITGDSGSGKSELALELISRGHGLVADDVVELTRVAPNVIFGSCPSLLRDFLEVRGLGLLNIRTIFGETASRRKMRLKLIVHLHRQQPNIDTPRLPFEAQTQEILGVSVRKVNIPVAAGRNLAVLLEAAVRNTILQFRGIDSLEEFISRQQQEVLVQEDVAAKSAQRALALDPAHTIRAADIDDPSI</sequence>
<evidence type="ECO:0000256" key="1">
    <source>
        <dbReference type="ARBA" id="ARBA00001120"/>
    </source>
</evidence>
<feature type="region of interest" description="Important for the catalytic mechanism of both phosphorylation and dephosphorylation" evidence="14">
    <location>
        <begin position="204"/>
        <end position="213"/>
    </location>
</feature>
<dbReference type="InterPro" id="IPR025662">
    <property type="entry name" value="Sigma_54_int_dom_ATP-bd_1"/>
</dbReference>
<feature type="domain" description="HPr(Ser) kinase/phosphorylase N-terminal" evidence="15">
    <location>
        <begin position="5"/>
        <end position="130"/>
    </location>
</feature>
<feature type="domain" description="HPr kinase/phosphorylase C-terminal" evidence="16">
    <location>
        <begin position="133"/>
        <end position="301"/>
    </location>
</feature>
<dbReference type="PROSITE" id="PS51257">
    <property type="entry name" value="PROKAR_LIPOPROTEIN"/>
    <property type="match status" value="1"/>
</dbReference>
<dbReference type="CDD" id="cd01918">
    <property type="entry name" value="HprK_C"/>
    <property type="match status" value="1"/>
</dbReference>
<keyword evidence="9 14" id="KW-0418">Kinase</keyword>
<dbReference type="OrthoDB" id="9778803at2"/>
<proteinExistence type="inferred from homology"/>
<dbReference type="Pfam" id="PF02603">
    <property type="entry name" value="Hpr_kinase_N"/>
    <property type="match status" value="1"/>
</dbReference>
<comment type="catalytic activity">
    <reaction evidence="13 14">
        <text>[HPr protein]-O-phospho-L-serine + phosphate + H(+) = [HPr protein]-L-serine + diphosphate</text>
        <dbReference type="Rhea" id="RHEA:46604"/>
        <dbReference type="Rhea" id="RHEA-COMP:11602"/>
        <dbReference type="Rhea" id="RHEA-COMP:11603"/>
        <dbReference type="ChEBI" id="CHEBI:15378"/>
        <dbReference type="ChEBI" id="CHEBI:29999"/>
        <dbReference type="ChEBI" id="CHEBI:33019"/>
        <dbReference type="ChEBI" id="CHEBI:43474"/>
        <dbReference type="ChEBI" id="CHEBI:83421"/>
    </reaction>
</comment>
<dbReference type="EC" id="2.7.11.-" evidence="14"/>
<dbReference type="Gene3D" id="3.40.1390.20">
    <property type="entry name" value="HprK N-terminal domain-like"/>
    <property type="match status" value="1"/>
</dbReference>
<keyword evidence="12 14" id="KW-0511">Multifunctional enzyme</keyword>
<comment type="function">
    <text evidence="14">Catalyzes the ATP- as well as the pyrophosphate-dependent phosphorylation of a specific serine residue in HPr, a phosphocarrier protein of the phosphoenolpyruvate-dependent sugar phosphotransferase system (PTS). HprK/P also catalyzes the pyrophosphate-producing, inorganic phosphate-dependent dephosphorylation (phosphorolysis) of seryl-phosphorylated HPr (P-Ser-HPr).</text>
</comment>
<keyword evidence="8 14" id="KW-0547">Nucleotide-binding</keyword>
<dbReference type="PANTHER" id="PTHR30305:SF1">
    <property type="entry name" value="HPR KINASE_PHOSPHORYLASE"/>
    <property type="match status" value="1"/>
</dbReference>
<evidence type="ECO:0000259" key="16">
    <source>
        <dbReference type="Pfam" id="PF07475"/>
    </source>
</evidence>
<comment type="catalytic activity">
    <reaction evidence="1 14">
        <text>[HPr protein]-L-serine + ATP = [HPr protein]-O-phospho-L-serine + ADP + H(+)</text>
        <dbReference type="Rhea" id="RHEA:46600"/>
        <dbReference type="Rhea" id="RHEA-COMP:11602"/>
        <dbReference type="Rhea" id="RHEA-COMP:11603"/>
        <dbReference type="ChEBI" id="CHEBI:15378"/>
        <dbReference type="ChEBI" id="CHEBI:29999"/>
        <dbReference type="ChEBI" id="CHEBI:30616"/>
        <dbReference type="ChEBI" id="CHEBI:83421"/>
        <dbReference type="ChEBI" id="CHEBI:456216"/>
    </reaction>
</comment>
<dbReference type="GO" id="GO:0000287">
    <property type="term" value="F:magnesium ion binding"/>
    <property type="evidence" value="ECO:0007669"/>
    <property type="project" value="UniProtKB-UniRule"/>
</dbReference>
<evidence type="ECO:0000256" key="12">
    <source>
        <dbReference type="ARBA" id="ARBA00023268"/>
    </source>
</evidence>
<dbReference type="Gene3D" id="3.40.50.300">
    <property type="entry name" value="P-loop containing nucleotide triphosphate hydrolases"/>
    <property type="match status" value="1"/>
</dbReference>
<comment type="domain">
    <text evidence="14">The Walker A ATP-binding motif also binds Pi and PPi.</text>
</comment>
<evidence type="ECO:0000256" key="4">
    <source>
        <dbReference type="ARBA" id="ARBA00011643"/>
    </source>
</evidence>
<evidence type="ECO:0000313" key="17">
    <source>
        <dbReference type="EMBL" id="BBU68281.1"/>
    </source>
</evidence>
<dbReference type="PROSITE" id="PS00675">
    <property type="entry name" value="SIGMA54_INTERACT_1"/>
    <property type="match status" value="1"/>
</dbReference>
<comment type="similarity">
    <text evidence="3 14">Belongs to the HPrK/P family.</text>
</comment>
<keyword evidence="5 14" id="KW-0723">Serine/threonine-protein kinase</keyword>
<evidence type="ECO:0000256" key="10">
    <source>
        <dbReference type="ARBA" id="ARBA00022840"/>
    </source>
</evidence>
<evidence type="ECO:0000256" key="6">
    <source>
        <dbReference type="ARBA" id="ARBA00022679"/>
    </source>
</evidence>
<accession>A0A7R6R0V5</accession>
<reference evidence="18" key="1">
    <citation type="submission" date="2020-01" db="EMBL/GenBank/DDBJ databases">
        <title>Phosphoaccumulans saitamaens gen. nov., sp. nov., a polyphosphate accumulating bacterium isolated from surface river water.</title>
        <authorList>
            <person name="Watanabe K."/>
            <person name="Suda W."/>
        </authorList>
    </citation>
    <scope>NUCLEOTIDE SEQUENCE [LARGE SCALE GENOMIC DNA]</scope>
    <source>
        <strain evidence="18">ICHIAU1</strain>
    </source>
</reference>
<evidence type="ECO:0000259" key="15">
    <source>
        <dbReference type="Pfam" id="PF02603"/>
    </source>
</evidence>
<keyword evidence="7 14" id="KW-0479">Metal-binding</keyword>
<evidence type="ECO:0000256" key="14">
    <source>
        <dbReference type="HAMAP-Rule" id="MF_01249"/>
    </source>
</evidence>
<evidence type="ECO:0000256" key="11">
    <source>
        <dbReference type="ARBA" id="ARBA00022842"/>
    </source>
</evidence>
<evidence type="ECO:0000313" key="18">
    <source>
        <dbReference type="Proteomes" id="UP000463961"/>
    </source>
</evidence>
<comment type="miscellaneous">
    <text evidence="14">Both phosphorylation and phosphorolysis are carried out by the same active site and suggest a common mechanism for both reactions.</text>
</comment>
<protein>
    <recommendedName>
        <fullName evidence="14">HPr kinase/phosphorylase</fullName>
        <shortName evidence="14">HPrK/P</shortName>
        <ecNumber evidence="14">2.7.11.-</ecNumber>
        <ecNumber evidence="14">2.7.4.-</ecNumber>
    </recommendedName>
    <alternativeName>
        <fullName evidence="14">HPr(Ser) kinase/phosphorylase</fullName>
    </alternativeName>
</protein>
<evidence type="ECO:0000256" key="3">
    <source>
        <dbReference type="ARBA" id="ARBA00006883"/>
    </source>
</evidence>
<dbReference type="GO" id="GO:0006109">
    <property type="term" value="P:regulation of carbohydrate metabolic process"/>
    <property type="evidence" value="ECO:0007669"/>
    <property type="project" value="UniProtKB-UniRule"/>
</dbReference>
<feature type="active site" evidence="14">
    <location>
        <position position="246"/>
    </location>
</feature>
<name>A0A7R6R0V5_9RHOO</name>
<dbReference type="RefSeq" id="WP_162048793.1">
    <property type="nucleotide sequence ID" value="NZ_AP022345.1"/>
</dbReference>
<evidence type="ECO:0000256" key="7">
    <source>
        <dbReference type="ARBA" id="ARBA00022723"/>
    </source>
</evidence>
<evidence type="ECO:0000256" key="13">
    <source>
        <dbReference type="ARBA" id="ARBA00047657"/>
    </source>
</evidence>
<dbReference type="GO" id="GO:0004674">
    <property type="term" value="F:protein serine/threonine kinase activity"/>
    <property type="evidence" value="ECO:0007669"/>
    <property type="project" value="UniProtKB-KW"/>
</dbReference>
<dbReference type="Pfam" id="PF07475">
    <property type="entry name" value="Hpr_kinase_C"/>
    <property type="match status" value="1"/>
</dbReference>
<organism evidence="17 18">
    <name type="scientific">Fluviibacter phosphoraccumulans</name>
    <dbReference type="NCBI Taxonomy" id="1751046"/>
    <lineage>
        <taxon>Bacteria</taxon>
        <taxon>Pseudomonadati</taxon>
        <taxon>Pseudomonadota</taxon>
        <taxon>Betaproteobacteria</taxon>
        <taxon>Rhodocyclales</taxon>
        <taxon>Fluviibacteraceae</taxon>
        <taxon>Fluviibacter</taxon>
    </lineage>
</organism>
<dbReference type="InterPro" id="IPR027417">
    <property type="entry name" value="P-loop_NTPase"/>
</dbReference>
<dbReference type="NCBIfam" id="TIGR00679">
    <property type="entry name" value="hpr-ser"/>
    <property type="match status" value="1"/>
</dbReference>
<dbReference type="InterPro" id="IPR011126">
    <property type="entry name" value="Hpr_kin/Pase_Hpr_N"/>
</dbReference>
<keyword evidence="10 14" id="KW-0067">ATP-binding</keyword>
<dbReference type="Proteomes" id="UP000463961">
    <property type="component" value="Chromosome"/>
</dbReference>
<feature type="active site" description="Proton acceptor; for phosphorylation activity. Proton donor; for dephosphorylation activity" evidence="14">
    <location>
        <position position="180"/>
    </location>
</feature>
<keyword evidence="6 14" id="KW-0808">Transferase</keyword>
<comment type="subunit">
    <text evidence="4 14">Homohexamer.</text>
</comment>
<dbReference type="GO" id="GO:0000155">
    <property type="term" value="F:phosphorelay sensor kinase activity"/>
    <property type="evidence" value="ECO:0007669"/>
    <property type="project" value="InterPro"/>
</dbReference>
<feature type="region of interest" description="Important for the catalytic mechanism of dephosphorylation" evidence="14">
    <location>
        <begin position="267"/>
        <end position="272"/>
    </location>
</feature>
<evidence type="ECO:0000256" key="2">
    <source>
        <dbReference type="ARBA" id="ARBA00001946"/>
    </source>
</evidence>
<feature type="binding site" evidence="14">
    <location>
        <position position="205"/>
    </location>
    <ligand>
        <name>Mg(2+)</name>
        <dbReference type="ChEBI" id="CHEBI:18420"/>
    </ligand>
</feature>
<dbReference type="EC" id="2.7.4.-" evidence="14"/>
<feature type="binding site" evidence="14">
    <location>
        <position position="163"/>
    </location>
    <ligand>
        <name>Mg(2+)</name>
        <dbReference type="ChEBI" id="CHEBI:18420"/>
    </ligand>
</feature>
<dbReference type="PANTHER" id="PTHR30305">
    <property type="entry name" value="PROTEIN YJDM-RELATED"/>
    <property type="match status" value="1"/>
</dbReference>
<feature type="active site" evidence="14">
    <location>
        <position position="141"/>
    </location>
</feature>
<dbReference type="InterPro" id="IPR003755">
    <property type="entry name" value="HPr(Ser)_kin/Pase"/>
</dbReference>
<feature type="binding site" evidence="14">
    <location>
        <begin position="156"/>
        <end position="163"/>
    </location>
    <ligand>
        <name>ATP</name>
        <dbReference type="ChEBI" id="CHEBI:30616"/>
    </ligand>
</feature>
<gene>
    <name evidence="14 17" type="primary">hprK</name>
    <name evidence="17" type="ORF">ICHIAU1_05640</name>
</gene>
<dbReference type="InterPro" id="IPR011104">
    <property type="entry name" value="Hpr_kin/Pase_C"/>
</dbReference>
<feature type="active site" evidence="14">
    <location>
        <position position="162"/>
    </location>
</feature>
<dbReference type="SUPFAM" id="SSF75138">
    <property type="entry name" value="HprK N-terminal domain-like"/>
    <property type="match status" value="1"/>
</dbReference>
<evidence type="ECO:0000256" key="9">
    <source>
        <dbReference type="ARBA" id="ARBA00022777"/>
    </source>
</evidence>
<keyword evidence="11 14" id="KW-0460">Magnesium</keyword>
<dbReference type="HAMAP" id="MF_01249">
    <property type="entry name" value="HPr_kinase"/>
    <property type="match status" value="1"/>
</dbReference>
<keyword evidence="18" id="KW-1185">Reference proteome</keyword>
<dbReference type="EMBL" id="AP022345">
    <property type="protein sequence ID" value="BBU68281.1"/>
    <property type="molecule type" value="Genomic_DNA"/>
</dbReference>
<dbReference type="FunFam" id="3.40.50.300:FF:000174">
    <property type="entry name" value="HPr kinase/phosphorylase"/>
    <property type="match status" value="1"/>
</dbReference>